<dbReference type="RefSeq" id="WP_230340020.1">
    <property type="nucleotide sequence ID" value="NZ_CP069798.1"/>
</dbReference>
<reference evidence="1" key="1">
    <citation type="submission" date="2021-02" db="EMBL/GenBank/DDBJ databases">
        <title>Neisseriaceae sp. 26B isolated from the cloaca of a Common Toad-headed Turtle (Mesoclemmys nasuta).</title>
        <authorList>
            <person name="Spergser J."/>
            <person name="Busse H.-J."/>
        </authorList>
    </citation>
    <scope>NUCLEOTIDE SEQUENCE</scope>
    <source>
        <strain evidence="1">26B</strain>
    </source>
</reference>
<dbReference type="Proteomes" id="UP000653156">
    <property type="component" value="Chromosome"/>
</dbReference>
<dbReference type="AlphaFoldDB" id="A0A892ZJC6"/>
<accession>A0A892ZJC6</accession>
<organism evidence="1 2">
    <name type="scientific">Paralysiella testudinis</name>
    <dbReference type="NCBI Taxonomy" id="2809020"/>
    <lineage>
        <taxon>Bacteria</taxon>
        <taxon>Pseudomonadati</taxon>
        <taxon>Pseudomonadota</taxon>
        <taxon>Betaproteobacteria</taxon>
        <taxon>Neisseriales</taxon>
        <taxon>Neisseriaceae</taxon>
        <taxon>Paralysiella</taxon>
    </lineage>
</organism>
<name>A0A892ZJC6_9NEIS</name>
<evidence type="ECO:0000313" key="1">
    <source>
        <dbReference type="EMBL" id="QRQ82733.1"/>
    </source>
</evidence>
<keyword evidence="2" id="KW-1185">Reference proteome</keyword>
<protein>
    <submittedName>
        <fullName evidence="1">Uncharacterized protein</fullName>
    </submittedName>
</protein>
<sequence length="71" mass="7957">MSMPAMPVWLDEQGRTVACTEKIKVMQENMQELFQMAQDAFEDGLLMGCAEAQLRAYLQALAAGVENPYRS</sequence>
<dbReference type="EMBL" id="CP069798">
    <property type="protein sequence ID" value="QRQ82733.1"/>
    <property type="molecule type" value="Genomic_DNA"/>
</dbReference>
<gene>
    <name evidence="1" type="ORF">JQU52_04920</name>
</gene>
<evidence type="ECO:0000313" key="2">
    <source>
        <dbReference type="Proteomes" id="UP000653156"/>
    </source>
</evidence>
<proteinExistence type="predicted"/>
<dbReference type="KEGG" id="ptes:JQU52_04920"/>